<dbReference type="GeneID" id="70295493"/>
<protein>
    <submittedName>
        <fullName evidence="2">Uncharacterized protein</fullName>
    </submittedName>
</protein>
<feature type="region of interest" description="Disordered" evidence="1">
    <location>
        <begin position="59"/>
        <end position="203"/>
    </location>
</feature>
<gene>
    <name evidence="2" type="ORF">F5Z01DRAFT_670623</name>
</gene>
<keyword evidence="3" id="KW-1185">Reference proteome</keyword>
<dbReference type="EMBL" id="MU251244">
    <property type="protein sequence ID" value="KAG9257966.1"/>
    <property type="molecule type" value="Genomic_DNA"/>
</dbReference>
<sequence>MSLARAFTTRRANKGSADLGDSVKRSHTLHRTSSQKALRNKISAPVELVHTTNMLAYNAPDIYPRQPSRSNSNATRSTIDESDAATSNTTASTPPSSPDGENEYSPGPKPNHLSSYFVAPGTAVVHGTPADAPAIPKRSPSHTKKNSMDALARKQSLSRLSENSNPSLSFSRSSSTSTRLSATSHSPGPHQMSQAPPMPTPQFSAKANASPFGQELAQVTELAEDFGAGRLDVIYEDEQYIRTRGLAQMSADDYLNEIHEVMATFFPDNQQGAPSTPMWI</sequence>
<organism evidence="2 3">
    <name type="scientific">Emericellopsis atlantica</name>
    <dbReference type="NCBI Taxonomy" id="2614577"/>
    <lineage>
        <taxon>Eukaryota</taxon>
        <taxon>Fungi</taxon>
        <taxon>Dikarya</taxon>
        <taxon>Ascomycota</taxon>
        <taxon>Pezizomycotina</taxon>
        <taxon>Sordariomycetes</taxon>
        <taxon>Hypocreomycetidae</taxon>
        <taxon>Hypocreales</taxon>
        <taxon>Bionectriaceae</taxon>
        <taxon>Emericellopsis</taxon>
    </lineage>
</organism>
<feature type="compositionally biased region" description="Polar residues" evidence="1">
    <location>
        <begin position="67"/>
        <end position="77"/>
    </location>
</feature>
<proteinExistence type="predicted"/>
<name>A0A9P7ZTT0_9HYPO</name>
<dbReference type="AlphaFoldDB" id="A0A9P7ZTT0"/>
<feature type="compositionally biased region" description="Low complexity" evidence="1">
    <location>
        <begin position="160"/>
        <end position="186"/>
    </location>
</feature>
<feature type="compositionally biased region" description="Low complexity" evidence="1">
    <location>
        <begin position="84"/>
        <end position="94"/>
    </location>
</feature>
<accession>A0A9P7ZTT0</accession>
<feature type="region of interest" description="Disordered" evidence="1">
    <location>
        <begin position="1"/>
        <end position="39"/>
    </location>
</feature>
<dbReference type="OrthoDB" id="5419666at2759"/>
<dbReference type="RefSeq" id="XP_046121890.1">
    <property type="nucleotide sequence ID" value="XM_046264590.1"/>
</dbReference>
<evidence type="ECO:0000313" key="2">
    <source>
        <dbReference type="EMBL" id="KAG9257966.1"/>
    </source>
</evidence>
<reference evidence="2" key="1">
    <citation type="journal article" date="2021" name="IMA Fungus">
        <title>Genomic characterization of three marine fungi, including Emericellopsis atlantica sp. nov. with signatures of a generalist lifestyle and marine biomass degradation.</title>
        <authorList>
            <person name="Hagestad O.C."/>
            <person name="Hou L."/>
            <person name="Andersen J.H."/>
            <person name="Hansen E.H."/>
            <person name="Altermark B."/>
            <person name="Li C."/>
            <person name="Kuhnert E."/>
            <person name="Cox R.J."/>
            <person name="Crous P.W."/>
            <person name="Spatafora J.W."/>
            <person name="Lail K."/>
            <person name="Amirebrahimi M."/>
            <person name="Lipzen A."/>
            <person name="Pangilinan J."/>
            <person name="Andreopoulos W."/>
            <person name="Hayes R.D."/>
            <person name="Ng V."/>
            <person name="Grigoriev I.V."/>
            <person name="Jackson S.A."/>
            <person name="Sutton T.D.S."/>
            <person name="Dobson A.D.W."/>
            <person name="Rama T."/>
        </authorList>
    </citation>
    <scope>NUCLEOTIDE SEQUENCE</scope>
    <source>
        <strain evidence="2">TS7</strain>
    </source>
</reference>
<dbReference type="Proteomes" id="UP000887229">
    <property type="component" value="Unassembled WGS sequence"/>
</dbReference>
<evidence type="ECO:0000313" key="3">
    <source>
        <dbReference type="Proteomes" id="UP000887229"/>
    </source>
</evidence>
<evidence type="ECO:0000256" key="1">
    <source>
        <dbReference type="SAM" id="MobiDB-lite"/>
    </source>
</evidence>
<comment type="caution">
    <text evidence="2">The sequence shown here is derived from an EMBL/GenBank/DDBJ whole genome shotgun (WGS) entry which is preliminary data.</text>
</comment>